<dbReference type="Pfam" id="PF00535">
    <property type="entry name" value="Glycos_transf_2"/>
    <property type="match status" value="1"/>
</dbReference>
<evidence type="ECO:0000313" key="3">
    <source>
        <dbReference type="Proteomes" id="UP000178023"/>
    </source>
</evidence>
<dbReference type="InterPro" id="IPR001173">
    <property type="entry name" value="Glyco_trans_2-like"/>
</dbReference>
<evidence type="ECO:0000313" key="2">
    <source>
        <dbReference type="EMBL" id="OGN06149.1"/>
    </source>
</evidence>
<organism evidence="2 3">
    <name type="scientific">Candidatus Yanofskybacteria bacterium RIFCSPHIGHO2_01_FULL_45_42</name>
    <dbReference type="NCBI Taxonomy" id="1802671"/>
    <lineage>
        <taxon>Bacteria</taxon>
        <taxon>Candidatus Yanofskyibacteriota</taxon>
    </lineage>
</organism>
<evidence type="ECO:0000259" key="1">
    <source>
        <dbReference type="Pfam" id="PF00535"/>
    </source>
</evidence>
<dbReference type="Gene3D" id="3.90.550.10">
    <property type="entry name" value="Spore Coat Polysaccharide Biosynthesis Protein SpsA, Chain A"/>
    <property type="match status" value="1"/>
</dbReference>
<dbReference type="PANTHER" id="PTHR43179:SF7">
    <property type="entry name" value="RHAMNOSYLTRANSFERASE WBBL"/>
    <property type="match status" value="1"/>
</dbReference>
<dbReference type="PANTHER" id="PTHR43179">
    <property type="entry name" value="RHAMNOSYLTRANSFERASE WBBL"/>
    <property type="match status" value="1"/>
</dbReference>
<dbReference type="InterPro" id="IPR029044">
    <property type="entry name" value="Nucleotide-diphossugar_trans"/>
</dbReference>
<gene>
    <name evidence="2" type="ORF">A2750_03635</name>
</gene>
<reference evidence="2 3" key="1">
    <citation type="journal article" date="2016" name="Nat. Commun.">
        <title>Thousands of microbial genomes shed light on interconnected biogeochemical processes in an aquifer system.</title>
        <authorList>
            <person name="Anantharaman K."/>
            <person name="Brown C.T."/>
            <person name="Hug L.A."/>
            <person name="Sharon I."/>
            <person name="Castelle C.J."/>
            <person name="Probst A.J."/>
            <person name="Thomas B.C."/>
            <person name="Singh A."/>
            <person name="Wilkins M.J."/>
            <person name="Karaoz U."/>
            <person name="Brodie E.L."/>
            <person name="Williams K.H."/>
            <person name="Hubbard S.S."/>
            <person name="Banfield J.F."/>
        </authorList>
    </citation>
    <scope>NUCLEOTIDE SEQUENCE [LARGE SCALE GENOMIC DNA]</scope>
</reference>
<comment type="caution">
    <text evidence="2">The sequence shown here is derived from an EMBL/GenBank/DDBJ whole genome shotgun (WGS) entry which is preliminary data.</text>
</comment>
<proteinExistence type="predicted"/>
<sequence>MLLSIIIANYKNPALLRLCLKTVKRELGRDFDYETIVIDSASQPETRNVVTHEFPDFKLLAFKENLGYTRGNNEGIKISAGEYVLILNSDVVLDRKNMEALLKYMTANPDIGMAGPKLLNFDGSKQDSCFRYYTPLTILHRRIAHLPFAKKTIDRFLMRNVPLDKPFSVDWLMGSACLVSRQAIEKVGLMDEKLFLYFSDVDWARRFWENGYKVVYYPESVMYHHLHRNSKGRLGILDAFFKRESRWHIADAIRYFKKWGISTPPSRT</sequence>
<dbReference type="AlphaFoldDB" id="A0A1F8F1J2"/>
<dbReference type="SUPFAM" id="SSF53448">
    <property type="entry name" value="Nucleotide-diphospho-sugar transferases"/>
    <property type="match status" value="1"/>
</dbReference>
<name>A0A1F8F1J2_9BACT</name>
<dbReference type="EMBL" id="MGJL01000040">
    <property type="protein sequence ID" value="OGN06149.1"/>
    <property type="molecule type" value="Genomic_DNA"/>
</dbReference>
<accession>A0A1F8F1J2</accession>
<feature type="domain" description="Glycosyltransferase 2-like" evidence="1">
    <location>
        <begin position="4"/>
        <end position="116"/>
    </location>
</feature>
<dbReference type="CDD" id="cd04186">
    <property type="entry name" value="GT_2_like_c"/>
    <property type="match status" value="1"/>
</dbReference>
<protein>
    <recommendedName>
        <fullName evidence="1">Glycosyltransferase 2-like domain-containing protein</fullName>
    </recommendedName>
</protein>
<dbReference type="Proteomes" id="UP000178023">
    <property type="component" value="Unassembled WGS sequence"/>
</dbReference>